<evidence type="ECO:0000259" key="8">
    <source>
        <dbReference type="Pfam" id="PF23598"/>
    </source>
</evidence>
<dbReference type="InterPro" id="IPR027417">
    <property type="entry name" value="P-loop_NTPase"/>
</dbReference>
<dbReference type="EMBL" id="JBDFQZ010000014">
    <property type="protein sequence ID" value="KAK9665694.1"/>
    <property type="molecule type" value="Genomic_DNA"/>
</dbReference>
<protein>
    <submittedName>
        <fullName evidence="9">Uncharacterized protein</fullName>
    </submittedName>
</protein>
<feature type="domain" description="Disease resistance N-terminal" evidence="6">
    <location>
        <begin position="13"/>
        <end position="98"/>
    </location>
</feature>
<sequence length="1138" mass="129087">MDFGTLMNVAQTLFAALHSSELKEMWSMMGYKSELDELSRTVDCVRAVLLDAEAKQEDLSHEALLWVEELKDAVYDADDLLDEFVTLAKQTKLIQGGKLCVELRKFFSRFNQLSVAYNMSQGINKIRKKLDGIANNHTKFGLSLDYKPFPCDHKLIRKRREETCSYVNSTDIIGRDADVENIVGMLLDSHHERHLSFLTIVGMGGLGKTALAQLVYNDEKVAKEFPLRLWTCVSDQDQTQFDVKTVLAQILQSATHQEYSNSSMEMVVSQLREILAGRRFLLILDDVWTENRDEWRKLVGYLMRGQRGSWVVVTTRSKETANVVGSSHLYELQGLSDENSWRLFQLVAFEQVMDQPNSNPYVDLINIGQKIVKYCANVPLAIRVVGSLLYGRDKSKWLSIQESGLANLRESHNGIKPILKLSYHNLDSPLKSCFSYCALFPKDFEIQKELLISLWIAQGLVVPLEKGQSIEDAAEEYILILLQRCFFQDVQKSISGENEIYSLKLHDLMHDVALEVSRGEICAASTFTGDVGKTVRHVSAMRGNYANYSITKAHIRTYLHFGSCKSDKVPVDIALLLANYRRLRALDLSFLNIKFLPPSIGKLIHLRHFELSSVDIEFLPESITNLFNLQTLDLFFCEKLKELPKKLSKLVNLRVLKLPYSNKLRFMPSGMGKLSGLYKLNKFVVGEGNSSLKRRADLEGLKALKNLRGIIKIVIRFPKSGQFVKCDNVKEGAYMRDKEHLYGVWFDCKHEESNGQTGCEEELLGALQPHANLKELEFAGYLGVTMPRWAKEDNLASFLPNLVSLSFFQCLELQYLPSLEKMRQLKSLHLSELPNLEYIENHPARGSLQVLNGEGTSLLPCLEMLYLCELPKLKGWWTRSLKGLLDKTINSGIATQPPSHVSLLRLKKLEISECPELTSLPYCPNVEKLNLFNFNGQLQIIANKDSHELIGEAVSSTSYPSTSYPKLRKVYTDNLAWMHSSLPVEAFQSLSSLLINGDKEVESLTEWEQVFRVCSSSLKSLRLIGCPKLRCLSGGLMFLTHLESLYLGRLPIVSLADEIIDGDGEDDVMPWGSLCDSLQNLEISECKELKSFPRWFRKLNSLSHLVVSDCSASLYERCQSYTGEDWPNVRHVPNLSIK</sequence>
<dbReference type="Pfam" id="PF18052">
    <property type="entry name" value="Rx_N"/>
    <property type="match status" value="1"/>
</dbReference>
<keyword evidence="4" id="KW-0067">ATP-binding</keyword>
<dbReference type="Gene3D" id="1.20.5.4130">
    <property type="match status" value="1"/>
</dbReference>
<dbReference type="InterPro" id="IPR058922">
    <property type="entry name" value="WHD_DRP"/>
</dbReference>
<dbReference type="PANTHER" id="PTHR36766:SF35">
    <property type="entry name" value="DISEASE RESISTANCE PROTEIN RGA3"/>
    <property type="match status" value="1"/>
</dbReference>
<dbReference type="GO" id="GO:0005524">
    <property type="term" value="F:ATP binding"/>
    <property type="evidence" value="ECO:0007669"/>
    <property type="project" value="UniProtKB-KW"/>
</dbReference>
<name>A0AAW1GMI3_SAPOF</name>
<dbReference type="Pfam" id="PF23559">
    <property type="entry name" value="WHD_DRP"/>
    <property type="match status" value="1"/>
</dbReference>
<dbReference type="SUPFAM" id="SSF52058">
    <property type="entry name" value="L domain-like"/>
    <property type="match status" value="1"/>
</dbReference>
<evidence type="ECO:0000259" key="5">
    <source>
        <dbReference type="Pfam" id="PF00931"/>
    </source>
</evidence>
<dbReference type="Proteomes" id="UP001443914">
    <property type="component" value="Unassembled WGS sequence"/>
</dbReference>
<dbReference type="EMBL" id="JBDFQZ010000014">
    <property type="protein sequence ID" value="KAK9665693.1"/>
    <property type="molecule type" value="Genomic_DNA"/>
</dbReference>
<keyword evidence="2" id="KW-0547">Nucleotide-binding</keyword>
<dbReference type="PRINTS" id="PR00364">
    <property type="entry name" value="DISEASERSIST"/>
</dbReference>
<dbReference type="InterPro" id="IPR002182">
    <property type="entry name" value="NB-ARC"/>
</dbReference>
<proteinExistence type="predicted"/>
<dbReference type="EMBL" id="JBDFQZ010000014">
    <property type="protein sequence ID" value="KAK9665692.1"/>
    <property type="molecule type" value="Genomic_DNA"/>
</dbReference>
<dbReference type="Pfam" id="PF23598">
    <property type="entry name" value="LRR_14"/>
    <property type="match status" value="1"/>
</dbReference>
<gene>
    <name evidence="9" type="ORF">RND81_14G129200</name>
</gene>
<dbReference type="PANTHER" id="PTHR36766">
    <property type="entry name" value="PLANT BROAD-SPECTRUM MILDEW RESISTANCE PROTEIN RPW8"/>
    <property type="match status" value="1"/>
</dbReference>
<dbReference type="Gene3D" id="3.80.10.10">
    <property type="entry name" value="Ribonuclease Inhibitor"/>
    <property type="match status" value="3"/>
</dbReference>
<dbReference type="Gene3D" id="3.40.50.300">
    <property type="entry name" value="P-loop containing nucleotide triphosphate hydrolases"/>
    <property type="match status" value="1"/>
</dbReference>
<dbReference type="Gene3D" id="1.10.8.430">
    <property type="entry name" value="Helical domain of apoptotic protease-activating factors"/>
    <property type="match status" value="1"/>
</dbReference>
<evidence type="ECO:0000256" key="2">
    <source>
        <dbReference type="ARBA" id="ARBA00022741"/>
    </source>
</evidence>
<dbReference type="AlphaFoldDB" id="A0AAW1GMI3"/>
<dbReference type="Gene3D" id="1.10.10.10">
    <property type="entry name" value="Winged helix-like DNA-binding domain superfamily/Winged helix DNA-binding domain"/>
    <property type="match status" value="1"/>
</dbReference>
<feature type="domain" description="Disease resistance protein winged helix" evidence="7">
    <location>
        <begin position="439"/>
        <end position="513"/>
    </location>
</feature>
<evidence type="ECO:0000256" key="3">
    <source>
        <dbReference type="ARBA" id="ARBA00022821"/>
    </source>
</evidence>
<dbReference type="InterPro" id="IPR055414">
    <property type="entry name" value="LRR_R13L4/SHOC2-like"/>
</dbReference>
<dbReference type="Pfam" id="PF00931">
    <property type="entry name" value="NB-ARC"/>
    <property type="match status" value="1"/>
</dbReference>
<comment type="caution">
    <text evidence="9">The sequence shown here is derived from an EMBL/GenBank/DDBJ whole genome shotgun (WGS) entry which is preliminary data.</text>
</comment>
<keyword evidence="10" id="KW-1185">Reference proteome</keyword>
<evidence type="ECO:0000256" key="1">
    <source>
        <dbReference type="ARBA" id="ARBA00022737"/>
    </source>
</evidence>
<evidence type="ECO:0000259" key="6">
    <source>
        <dbReference type="Pfam" id="PF18052"/>
    </source>
</evidence>
<dbReference type="InterPro" id="IPR041118">
    <property type="entry name" value="Rx_N"/>
</dbReference>
<evidence type="ECO:0000313" key="10">
    <source>
        <dbReference type="Proteomes" id="UP001443914"/>
    </source>
</evidence>
<feature type="domain" description="NB-ARC" evidence="5">
    <location>
        <begin position="176"/>
        <end position="351"/>
    </location>
</feature>
<dbReference type="SUPFAM" id="SSF52540">
    <property type="entry name" value="P-loop containing nucleoside triphosphate hydrolases"/>
    <property type="match status" value="1"/>
</dbReference>
<dbReference type="GO" id="GO:0043531">
    <property type="term" value="F:ADP binding"/>
    <property type="evidence" value="ECO:0007669"/>
    <property type="project" value="InterPro"/>
</dbReference>
<evidence type="ECO:0000259" key="7">
    <source>
        <dbReference type="Pfam" id="PF23559"/>
    </source>
</evidence>
<dbReference type="EMBL" id="JBDFQZ010000014">
    <property type="protein sequence ID" value="KAK9665691.1"/>
    <property type="molecule type" value="Genomic_DNA"/>
</dbReference>
<dbReference type="InterPro" id="IPR032675">
    <property type="entry name" value="LRR_dom_sf"/>
</dbReference>
<dbReference type="FunFam" id="1.10.10.10:FF:000322">
    <property type="entry name" value="Probable disease resistance protein At1g63360"/>
    <property type="match status" value="1"/>
</dbReference>
<dbReference type="EMBL" id="JBDFQZ010000014">
    <property type="protein sequence ID" value="KAK9665690.1"/>
    <property type="molecule type" value="Genomic_DNA"/>
</dbReference>
<accession>A0AAW1GMI3</accession>
<dbReference type="InterPro" id="IPR036388">
    <property type="entry name" value="WH-like_DNA-bd_sf"/>
</dbReference>
<dbReference type="FunFam" id="3.40.50.300:FF:001091">
    <property type="entry name" value="Probable disease resistance protein At1g61300"/>
    <property type="match status" value="1"/>
</dbReference>
<dbReference type="InterPro" id="IPR042197">
    <property type="entry name" value="Apaf_helical"/>
</dbReference>
<evidence type="ECO:0000256" key="4">
    <source>
        <dbReference type="ARBA" id="ARBA00022840"/>
    </source>
</evidence>
<dbReference type="GO" id="GO:0006952">
    <property type="term" value="P:defense response"/>
    <property type="evidence" value="ECO:0007669"/>
    <property type="project" value="UniProtKB-KW"/>
</dbReference>
<reference evidence="9 10" key="1">
    <citation type="submission" date="2024-03" db="EMBL/GenBank/DDBJ databases">
        <title>WGS assembly of Saponaria officinalis var. Norfolk2.</title>
        <authorList>
            <person name="Jenkins J."/>
            <person name="Shu S."/>
            <person name="Grimwood J."/>
            <person name="Barry K."/>
            <person name="Goodstein D."/>
            <person name="Schmutz J."/>
            <person name="Leebens-Mack J."/>
            <person name="Osbourn A."/>
        </authorList>
    </citation>
    <scope>NUCLEOTIDE SEQUENCE [LARGE SCALE GENOMIC DNA]</scope>
    <source>
        <strain evidence="10">cv. Norfolk2</strain>
        <strain evidence="9">JIC</strain>
        <tissue evidence="9">Leaf</tissue>
    </source>
</reference>
<keyword evidence="3" id="KW-0611">Plant defense</keyword>
<feature type="domain" description="Disease resistance R13L4/SHOC-2-like LRR" evidence="8">
    <location>
        <begin position="574"/>
        <end position="839"/>
    </location>
</feature>
<organism evidence="9 10">
    <name type="scientific">Saponaria officinalis</name>
    <name type="common">Common soapwort</name>
    <name type="synonym">Lychnis saponaria</name>
    <dbReference type="NCBI Taxonomy" id="3572"/>
    <lineage>
        <taxon>Eukaryota</taxon>
        <taxon>Viridiplantae</taxon>
        <taxon>Streptophyta</taxon>
        <taxon>Embryophyta</taxon>
        <taxon>Tracheophyta</taxon>
        <taxon>Spermatophyta</taxon>
        <taxon>Magnoliopsida</taxon>
        <taxon>eudicotyledons</taxon>
        <taxon>Gunneridae</taxon>
        <taxon>Pentapetalae</taxon>
        <taxon>Caryophyllales</taxon>
        <taxon>Caryophyllaceae</taxon>
        <taxon>Caryophylleae</taxon>
        <taxon>Saponaria</taxon>
    </lineage>
</organism>
<evidence type="ECO:0000313" key="9">
    <source>
        <dbReference type="EMBL" id="KAK9665690.1"/>
    </source>
</evidence>
<keyword evidence="1" id="KW-0677">Repeat</keyword>
<dbReference type="GO" id="GO:0051707">
    <property type="term" value="P:response to other organism"/>
    <property type="evidence" value="ECO:0007669"/>
    <property type="project" value="UniProtKB-ARBA"/>
</dbReference>